<evidence type="ECO:0000313" key="3">
    <source>
        <dbReference type="Proteomes" id="UP001632038"/>
    </source>
</evidence>
<dbReference type="EMBL" id="JAVIJP010000066">
    <property type="protein sequence ID" value="KAL3621404.1"/>
    <property type="molecule type" value="Genomic_DNA"/>
</dbReference>
<sequence>MNLNPISILNSSPNLNQLMDKPSINPPNLIDLQFIKPHQIPLSDGALIDFHADDIEMLAFQSISYTTLKDLIPSSPSSNVSPTSGSSWREIPIKDPLVQHAAWAYLQPMAEARGEDRRWWKRVWGCFNDVVLVMFKGFFPDQGRDGDDRVD</sequence>
<protein>
    <submittedName>
        <fullName evidence="1">Uncharacterized protein</fullName>
    </submittedName>
</protein>
<evidence type="ECO:0000313" key="1">
    <source>
        <dbReference type="EMBL" id="KAL3621403.1"/>
    </source>
</evidence>
<dbReference type="PANTHER" id="PTHR34569:SF21">
    <property type="match status" value="1"/>
</dbReference>
<reference evidence="1" key="2">
    <citation type="submission" date="2024-11" db="EMBL/GenBank/DDBJ databases">
        <authorList>
            <person name="Burger M."/>
            <person name="Chory J."/>
        </authorList>
    </citation>
    <scope>NUCLEOTIDE SEQUENCE</scope>
    <source>
        <strain evidence="1">Tecolote</strain>
        <tissue evidence="1">Flower</tissue>
    </source>
</reference>
<keyword evidence="3" id="KW-1185">Reference proteome</keyword>
<accession>A0ABD3BV73</accession>
<dbReference type="AlphaFoldDB" id="A0ABD3BV73"/>
<gene>
    <name evidence="1" type="ORF">CASFOL_036315</name>
    <name evidence="2" type="ORF">CASFOL_036316</name>
</gene>
<dbReference type="Proteomes" id="UP001632038">
    <property type="component" value="Unassembled WGS sequence"/>
</dbReference>
<dbReference type="EMBL" id="JAVIJP010000066">
    <property type="protein sequence ID" value="KAL3621403.1"/>
    <property type="molecule type" value="Genomic_DNA"/>
</dbReference>
<organism evidence="1 3">
    <name type="scientific">Castilleja foliolosa</name>
    <dbReference type="NCBI Taxonomy" id="1961234"/>
    <lineage>
        <taxon>Eukaryota</taxon>
        <taxon>Viridiplantae</taxon>
        <taxon>Streptophyta</taxon>
        <taxon>Embryophyta</taxon>
        <taxon>Tracheophyta</taxon>
        <taxon>Spermatophyta</taxon>
        <taxon>Magnoliopsida</taxon>
        <taxon>eudicotyledons</taxon>
        <taxon>Gunneridae</taxon>
        <taxon>Pentapetalae</taxon>
        <taxon>asterids</taxon>
        <taxon>lamiids</taxon>
        <taxon>Lamiales</taxon>
        <taxon>Orobanchaceae</taxon>
        <taxon>Pedicularideae</taxon>
        <taxon>Castillejinae</taxon>
        <taxon>Castilleja</taxon>
    </lineage>
</organism>
<proteinExistence type="predicted"/>
<dbReference type="PANTHER" id="PTHR34569">
    <property type="entry name" value="EXPRESSED PROTEIN"/>
    <property type="match status" value="1"/>
</dbReference>
<evidence type="ECO:0000313" key="2">
    <source>
        <dbReference type="EMBL" id="KAL3621404.1"/>
    </source>
</evidence>
<name>A0ABD3BV73_9LAMI</name>
<reference evidence="1 3" key="1">
    <citation type="journal article" date="2024" name="IScience">
        <title>Strigolactones Initiate the Formation of Haustorium-like Structures in Castilleja.</title>
        <authorList>
            <person name="Buerger M."/>
            <person name="Peterson D."/>
            <person name="Chory J."/>
        </authorList>
    </citation>
    <scope>NUCLEOTIDE SEQUENCE</scope>
    <source>
        <strain evidence="1">Tecolote</strain>
        <tissue evidence="1">Flower</tissue>
    </source>
</reference>
<comment type="caution">
    <text evidence="1">The sequence shown here is derived from an EMBL/GenBank/DDBJ whole genome shotgun (WGS) entry which is preliminary data.</text>
</comment>